<evidence type="ECO:0000256" key="1">
    <source>
        <dbReference type="ARBA" id="ARBA00006484"/>
    </source>
</evidence>
<protein>
    <submittedName>
        <fullName evidence="3">Uncharacterized protein</fullName>
    </submittedName>
</protein>
<keyword evidence="2" id="KW-0560">Oxidoreductase</keyword>
<dbReference type="PANTHER" id="PTHR43157">
    <property type="entry name" value="PHOSPHATIDYLINOSITOL-GLYCAN BIOSYNTHESIS CLASS F PROTEIN-RELATED"/>
    <property type="match status" value="1"/>
</dbReference>
<evidence type="ECO:0000256" key="2">
    <source>
        <dbReference type="ARBA" id="ARBA00023002"/>
    </source>
</evidence>
<accession>A0A8C0JCL4</accession>
<dbReference type="PANTHER" id="PTHR43157:SF31">
    <property type="entry name" value="PHOSPHATIDYLINOSITOL-GLYCAN BIOSYNTHESIS CLASS F PROTEIN"/>
    <property type="match status" value="1"/>
</dbReference>
<dbReference type="Ensembl" id="ENSCABT00000033316.1">
    <property type="protein sequence ID" value="ENSCABP00000030396.1"/>
    <property type="gene ID" value="ENSCABG00000022239.1"/>
</dbReference>
<organism evidence="3 4">
    <name type="scientific">Chelonoidis abingdonii</name>
    <name type="common">Abingdon island giant tortoise</name>
    <name type="synonym">Testudo abingdonii</name>
    <dbReference type="NCBI Taxonomy" id="106734"/>
    <lineage>
        <taxon>Eukaryota</taxon>
        <taxon>Metazoa</taxon>
        <taxon>Chordata</taxon>
        <taxon>Craniata</taxon>
        <taxon>Vertebrata</taxon>
        <taxon>Euteleostomi</taxon>
        <taxon>Archelosauria</taxon>
        <taxon>Testudinata</taxon>
        <taxon>Testudines</taxon>
        <taxon>Cryptodira</taxon>
        <taxon>Durocryptodira</taxon>
        <taxon>Testudinoidea</taxon>
        <taxon>Testudinidae</taxon>
        <taxon>Chelonoidis</taxon>
    </lineage>
</organism>
<dbReference type="GO" id="GO:0016491">
    <property type="term" value="F:oxidoreductase activity"/>
    <property type="evidence" value="ECO:0007669"/>
    <property type="project" value="UniProtKB-KW"/>
</dbReference>
<proteinExistence type="inferred from homology"/>
<comment type="similarity">
    <text evidence="1">Belongs to the short-chain dehydrogenases/reductases (SDR) family.</text>
</comment>
<evidence type="ECO:0000313" key="4">
    <source>
        <dbReference type="Proteomes" id="UP000694404"/>
    </source>
</evidence>
<dbReference type="AlphaFoldDB" id="A0A8C0JCL4"/>
<reference evidence="3" key="2">
    <citation type="submission" date="2025-09" db="UniProtKB">
        <authorList>
            <consortium name="Ensembl"/>
        </authorList>
    </citation>
    <scope>IDENTIFICATION</scope>
</reference>
<evidence type="ECO:0000313" key="3">
    <source>
        <dbReference type="Ensembl" id="ENSCABP00000030396.1"/>
    </source>
</evidence>
<dbReference type="Gene3D" id="3.40.50.720">
    <property type="entry name" value="NAD(P)-binding Rossmann-like Domain"/>
    <property type="match status" value="1"/>
</dbReference>
<sequence>MNQVLYVYAPVSFSFAFYWLQTPEEGASTSIYAAVSPELEGVGGIYLYNEQRTKSTDVSYDEELQRRLWTESCKMTRISDVGCRDL</sequence>
<reference evidence="3" key="1">
    <citation type="submission" date="2025-08" db="UniProtKB">
        <authorList>
            <consortium name="Ensembl"/>
        </authorList>
    </citation>
    <scope>IDENTIFICATION</scope>
</reference>
<keyword evidence="4" id="KW-1185">Reference proteome</keyword>
<name>A0A8C0JCL4_CHEAB</name>
<dbReference type="Proteomes" id="UP000694404">
    <property type="component" value="Unplaced"/>
</dbReference>